<name>A0A317ZHU7_9BACT</name>
<dbReference type="SUPFAM" id="SSF101967">
    <property type="entry name" value="Adhesin YadA, collagen-binding domain"/>
    <property type="match status" value="1"/>
</dbReference>
<proteinExistence type="predicted"/>
<feature type="signal peptide" evidence="1">
    <location>
        <begin position="1"/>
        <end position="28"/>
    </location>
</feature>
<dbReference type="OrthoDB" id="925207at2"/>
<dbReference type="RefSeq" id="WP_110132203.1">
    <property type="nucleotide sequence ID" value="NZ_QHJQ01000015.1"/>
</dbReference>
<dbReference type="EMBL" id="QHJQ01000015">
    <property type="protein sequence ID" value="PXA02931.1"/>
    <property type="molecule type" value="Genomic_DNA"/>
</dbReference>
<dbReference type="Proteomes" id="UP000247099">
    <property type="component" value="Unassembled WGS sequence"/>
</dbReference>
<reference evidence="2 3" key="1">
    <citation type="submission" date="2018-05" db="EMBL/GenBank/DDBJ databases">
        <title>Coraliomargarita sinensis sp. nov., isolated from a marine solar saltern.</title>
        <authorList>
            <person name="Zhou L.Y."/>
        </authorList>
    </citation>
    <scope>NUCLEOTIDE SEQUENCE [LARGE SCALE GENOMIC DNA]</scope>
    <source>
        <strain evidence="2 3">WN38</strain>
    </source>
</reference>
<keyword evidence="1" id="KW-0732">Signal</keyword>
<sequence length="566" mass="59325">MKIKRFNRKIAPLALSVFALSSTLDLQAGGNSASDKTNGRTEKSVFSLSPVAPVVNWETYGSFQTNALPANQFTGVGEEGLIDYKYLLGLRVASLRVMQGDSGTAPTGESTLIDSLGIDTNNILTESLGILDTGVEAEASTYVPLSFEGGTLMVGVGQEAEPVVTQGNAIDLLDENFVFRSARNSGSKNSFLLEGRLEGPGMIPMEGDGVRLMWFPETASFRAGYGTSGWNENRVGLYSAAFGDSTEASGSYSFAAGDSNIAAGDGAVAFGLQNQADLYLSTVFGRYNLSGRSDWSAGSMSSWDAGDPLFELGIGTGAKDADRANALTVLKSGRIILGPHQGFPDSDETLQIKGPALLGNYSDMSAASPTPGAVRYDAVNDVFEGYLADADGAGNPGWALLSIIRNEIKNWDEAYRWGDHSSAGYLRVESDPDFESSPAADITQSEIENWNAGAYTNQWLTGASAPASEGDNDDLFLNVTTGDYFQKVEGDWVALGNLTGPPGPAGRDGVDGDSFFTLTGSGVTYNGGGVGIGTEPTEALEVDGNIKTSGAVILSSHAGDIPGITY</sequence>
<evidence type="ECO:0000313" key="3">
    <source>
        <dbReference type="Proteomes" id="UP000247099"/>
    </source>
</evidence>
<organism evidence="2 3">
    <name type="scientific">Coraliomargarita sinensis</name>
    <dbReference type="NCBI Taxonomy" id="2174842"/>
    <lineage>
        <taxon>Bacteria</taxon>
        <taxon>Pseudomonadati</taxon>
        <taxon>Verrucomicrobiota</taxon>
        <taxon>Opitutia</taxon>
        <taxon>Puniceicoccales</taxon>
        <taxon>Coraliomargaritaceae</taxon>
        <taxon>Coraliomargarita</taxon>
    </lineage>
</organism>
<dbReference type="InterPro" id="IPR011049">
    <property type="entry name" value="Serralysin-like_metalloprot_C"/>
</dbReference>
<accession>A0A317ZHU7</accession>
<feature type="chain" id="PRO_5016381059" evidence="1">
    <location>
        <begin position="29"/>
        <end position="566"/>
    </location>
</feature>
<dbReference type="Gene3D" id="2.150.10.10">
    <property type="entry name" value="Serralysin-like metalloprotease, C-terminal"/>
    <property type="match status" value="1"/>
</dbReference>
<evidence type="ECO:0000256" key="1">
    <source>
        <dbReference type="SAM" id="SignalP"/>
    </source>
</evidence>
<protein>
    <submittedName>
        <fullName evidence="2">Uncharacterized protein</fullName>
    </submittedName>
</protein>
<keyword evidence="3" id="KW-1185">Reference proteome</keyword>
<evidence type="ECO:0000313" key="2">
    <source>
        <dbReference type="EMBL" id="PXA02931.1"/>
    </source>
</evidence>
<dbReference type="AlphaFoldDB" id="A0A317ZHU7"/>
<comment type="caution">
    <text evidence="2">The sequence shown here is derived from an EMBL/GenBank/DDBJ whole genome shotgun (WGS) entry which is preliminary data.</text>
</comment>
<dbReference type="InParanoid" id="A0A317ZHU7"/>
<gene>
    <name evidence="2" type="ORF">DDZ13_14610</name>
</gene>